<evidence type="ECO:0000256" key="1">
    <source>
        <dbReference type="SAM" id="MobiDB-lite"/>
    </source>
</evidence>
<keyword evidence="2" id="KW-0418">Kinase</keyword>
<gene>
    <name evidence="2" type="ORF">J2753_001441</name>
</gene>
<dbReference type="OrthoDB" id="170401at2157"/>
<evidence type="ECO:0000313" key="2">
    <source>
        <dbReference type="EMBL" id="MBP1986943.1"/>
    </source>
</evidence>
<dbReference type="Gene3D" id="2.60.200.30">
    <property type="entry name" value="Probable inorganic polyphosphate/atp-NAD kinase, domain 2"/>
    <property type="match status" value="1"/>
</dbReference>
<dbReference type="AlphaFoldDB" id="A0A8T4GXW8"/>
<comment type="caution">
    <text evidence="2">The sequence shown here is derived from an EMBL/GenBank/DDBJ whole genome shotgun (WGS) entry which is preliminary data.</text>
</comment>
<proteinExistence type="predicted"/>
<dbReference type="EC" id="2.7.1.23" evidence="2"/>
<dbReference type="Proteomes" id="UP000823736">
    <property type="component" value="Unassembled WGS sequence"/>
</dbReference>
<accession>A0A8T4GXW8</accession>
<keyword evidence="3" id="KW-1185">Reference proteome</keyword>
<evidence type="ECO:0000313" key="3">
    <source>
        <dbReference type="Proteomes" id="UP000823736"/>
    </source>
</evidence>
<dbReference type="InterPro" id="IPR017437">
    <property type="entry name" value="ATP-NAD_kinase_PpnK-typ_C"/>
</dbReference>
<dbReference type="GO" id="GO:0006741">
    <property type="term" value="P:NADP+ biosynthetic process"/>
    <property type="evidence" value="ECO:0007669"/>
    <property type="project" value="TreeGrafter"/>
</dbReference>
<organism evidence="2 3">
    <name type="scientific">Halolamina salifodinae</name>
    <dbReference type="NCBI Taxonomy" id="1202767"/>
    <lineage>
        <taxon>Archaea</taxon>
        <taxon>Methanobacteriati</taxon>
        <taxon>Methanobacteriota</taxon>
        <taxon>Stenosarchaea group</taxon>
        <taxon>Halobacteria</taxon>
        <taxon>Halobacteriales</taxon>
        <taxon>Haloferacaceae</taxon>
    </lineage>
</organism>
<keyword evidence="2" id="KW-0808">Transferase</keyword>
<name>A0A8T4GXW8_9EURY</name>
<protein>
    <submittedName>
        <fullName evidence="2">NAD+ kinase</fullName>
        <ecNumber evidence="2">2.7.1.23</ecNumber>
    </submittedName>
</protein>
<dbReference type="EMBL" id="JAGGLC010000003">
    <property type="protein sequence ID" value="MBP1986943.1"/>
    <property type="molecule type" value="Genomic_DNA"/>
</dbReference>
<dbReference type="PANTHER" id="PTHR20275">
    <property type="entry name" value="NAD KINASE"/>
    <property type="match status" value="1"/>
</dbReference>
<dbReference type="PANTHER" id="PTHR20275:SF0">
    <property type="entry name" value="NAD KINASE"/>
    <property type="match status" value="1"/>
</dbReference>
<dbReference type="GO" id="GO:0003951">
    <property type="term" value="F:NAD+ kinase activity"/>
    <property type="evidence" value="ECO:0007669"/>
    <property type="project" value="UniProtKB-EC"/>
</dbReference>
<dbReference type="GO" id="GO:0019674">
    <property type="term" value="P:NAD+ metabolic process"/>
    <property type="evidence" value="ECO:0007669"/>
    <property type="project" value="InterPro"/>
</dbReference>
<sequence>MTQPTPISRVRVRGGTPDPDLGRLEAVESDAEAEAVVAVGADAIADQALADASAPILPVGIDDRYGTPRDALAVAADALAAGDYRSVSHPVLEVSVEGEQVARGVFDVTLMTSEPARISEYALDAAAERLFEVRADGVVVSTPLGSAGYGRAAGGPVIAPGAGLSVVPVSPFSTRASPWVVPGPLSLSVERDEGAVSLYVDGAEEAQIAPGEPVAVERVGTVTCLRPLTE</sequence>
<dbReference type="SUPFAM" id="SSF111331">
    <property type="entry name" value="NAD kinase/diacylglycerol kinase-like"/>
    <property type="match status" value="1"/>
</dbReference>
<dbReference type="Pfam" id="PF20143">
    <property type="entry name" value="NAD_kinase_C"/>
    <property type="match status" value="1"/>
</dbReference>
<dbReference type="RefSeq" id="WP_209491237.1">
    <property type="nucleotide sequence ID" value="NZ_JAGGLC010000003.1"/>
</dbReference>
<reference evidence="2" key="1">
    <citation type="submission" date="2021-03" db="EMBL/GenBank/DDBJ databases">
        <title>Genomic Encyclopedia of Type Strains, Phase IV (KMG-IV): sequencing the most valuable type-strain genomes for metagenomic binning, comparative biology and taxonomic classification.</title>
        <authorList>
            <person name="Goeker M."/>
        </authorList>
    </citation>
    <scope>NUCLEOTIDE SEQUENCE</scope>
    <source>
        <strain evidence="2">DSM 26232</strain>
    </source>
</reference>
<dbReference type="InterPro" id="IPR016064">
    <property type="entry name" value="NAD/diacylglycerol_kinase_sf"/>
</dbReference>
<feature type="region of interest" description="Disordered" evidence="1">
    <location>
        <begin position="1"/>
        <end position="20"/>
    </location>
</feature>